<evidence type="ECO:0000313" key="2">
    <source>
        <dbReference type="Proteomes" id="UP000322699"/>
    </source>
</evidence>
<accession>A0A5B1CFE1</accession>
<evidence type="ECO:0000313" key="1">
    <source>
        <dbReference type="EMBL" id="KAA1258625.1"/>
    </source>
</evidence>
<dbReference type="RefSeq" id="WP_068257842.1">
    <property type="nucleotide sequence ID" value="NZ_LWSK01000001.1"/>
</dbReference>
<gene>
    <name evidence="1" type="ORF">LF1_11470</name>
</gene>
<reference evidence="1 2" key="1">
    <citation type="submission" date="2019-08" db="EMBL/GenBank/DDBJ databases">
        <title>Deep-cultivation of Planctomycetes and their phenomic and genomic characterization uncovers novel biology.</title>
        <authorList>
            <person name="Wiegand S."/>
            <person name="Jogler M."/>
            <person name="Boedeker C."/>
            <person name="Pinto D."/>
            <person name="Vollmers J."/>
            <person name="Rivas-Marin E."/>
            <person name="Kohn T."/>
            <person name="Peeters S.H."/>
            <person name="Heuer A."/>
            <person name="Rast P."/>
            <person name="Oberbeckmann S."/>
            <person name="Bunk B."/>
            <person name="Jeske O."/>
            <person name="Meyerdierks A."/>
            <person name="Storesund J.E."/>
            <person name="Kallscheuer N."/>
            <person name="Luecker S."/>
            <person name="Lage O.M."/>
            <person name="Pohl T."/>
            <person name="Merkel B.J."/>
            <person name="Hornburger P."/>
            <person name="Mueller R.-W."/>
            <person name="Bruemmer F."/>
            <person name="Labrenz M."/>
            <person name="Spormann A.M."/>
            <person name="Op Den Camp H."/>
            <person name="Overmann J."/>
            <person name="Amann R."/>
            <person name="Jetten M.S.M."/>
            <person name="Mascher T."/>
            <person name="Medema M.H."/>
            <person name="Devos D.P."/>
            <person name="Kaster A.-K."/>
            <person name="Ovreas L."/>
            <person name="Rohde M."/>
            <person name="Galperin M.Y."/>
            <person name="Jogler C."/>
        </authorList>
    </citation>
    <scope>NUCLEOTIDE SEQUENCE [LARGE SCALE GENOMIC DNA]</scope>
    <source>
        <strain evidence="1 2">LF1</strain>
    </source>
</reference>
<dbReference type="Proteomes" id="UP000322699">
    <property type="component" value="Unassembled WGS sequence"/>
</dbReference>
<dbReference type="AlphaFoldDB" id="A0A5B1CFE1"/>
<name>A0A5B1CFE1_9BACT</name>
<dbReference type="OrthoDB" id="9773571at2"/>
<organism evidence="1 2">
    <name type="scientific">Rubripirellula obstinata</name>
    <dbReference type="NCBI Taxonomy" id="406547"/>
    <lineage>
        <taxon>Bacteria</taxon>
        <taxon>Pseudomonadati</taxon>
        <taxon>Planctomycetota</taxon>
        <taxon>Planctomycetia</taxon>
        <taxon>Pirellulales</taxon>
        <taxon>Pirellulaceae</taxon>
        <taxon>Rubripirellula</taxon>
    </lineage>
</organism>
<protein>
    <submittedName>
        <fullName evidence="1">Uncharacterized protein</fullName>
    </submittedName>
</protein>
<dbReference type="EMBL" id="VRLW01000001">
    <property type="protein sequence ID" value="KAA1258625.1"/>
    <property type="molecule type" value="Genomic_DNA"/>
</dbReference>
<sequence>MAKLNHFEISRILGARVEARLGATQFGGFGLESIVADTRGQRISVDRPYANELLSSEDVQRRVVKAFEDVRDGAPTDALLFDDKLRDLFEKACVTAQIELTAAQCRKIIFRIRKASNSTFKLSKATYQVSTPQVAKDYLPVIESAVARIRYSTGQSIDEIFIRDDLRNQFAAFVATLAPKLSLEHAIQGALYLRKGVRKQVKEAIEPLKLSRLTTSLTSEPVRDSLCDNLPTEEGFFEVSAPRHSIYAGWNRSLKDVCDVFVRRETFDVITGDLWDVPHGELEFRYFAGHKLDDVETSAWAAKFVIEKQPLFNVAKAA</sequence>
<comment type="caution">
    <text evidence="1">The sequence shown here is derived from an EMBL/GenBank/DDBJ whole genome shotgun (WGS) entry which is preliminary data.</text>
</comment>
<keyword evidence="2" id="KW-1185">Reference proteome</keyword>
<proteinExistence type="predicted"/>